<protein>
    <submittedName>
        <fullName evidence="2">Uncharacterized protein</fullName>
    </submittedName>
</protein>
<feature type="compositionally biased region" description="Polar residues" evidence="1">
    <location>
        <begin position="97"/>
        <end position="127"/>
    </location>
</feature>
<sequence length="151" mass="17050">MDTVRTFARNLTNPSVDCGTRNPTIAHPSQLSCASCGEAHLTEDPACSKRLKPVQLRNRTRERSERKLPSQASEAPPRWFFSEEEEEALKLGGQPARTPSNSRSRSKQRPQATKTTNQEAQQPSQATPLKKHNKQQQQEMKTPNLERYLGL</sequence>
<dbReference type="AlphaFoldDB" id="A0A9D4TB21"/>
<comment type="caution">
    <text evidence="2">The sequence shown here is derived from an EMBL/GenBank/DDBJ whole genome shotgun (WGS) entry which is preliminary data.</text>
</comment>
<dbReference type="EMBL" id="JABSTV010001245">
    <property type="protein sequence ID" value="KAH7984066.1"/>
    <property type="molecule type" value="Genomic_DNA"/>
</dbReference>
<feature type="compositionally biased region" description="Basic and acidic residues" evidence="1">
    <location>
        <begin position="59"/>
        <end position="68"/>
    </location>
</feature>
<evidence type="ECO:0000256" key="1">
    <source>
        <dbReference type="SAM" id="MobiDB-lite"/>
    </source>
</evidence>
<feature type="region of interest" description="Disordered" evidence="1">
    <location>
        <begin position="52"/>
        <end position="151"/>
    </location>
</feature>
<evidence type="ECO:0000313" key="2">
    <source>
        <dbReference type="EMBL" id="KAH7984066.1"/>
    </source>
</evidence>
<gene>
    <name evidence="2" type="ORF">HPB52_016728</name>
</gene>
<proteinExistence type="predicted"/>
<dbReference type="Proteomes" id="UP000821837">
    <property type="component" value="Chromosome 1"/>
</dbReference>
<organism evidence="2 3">
    <name type="scientific">Rhipicephalus sanguineus</name>
    <name type="common">Brown dog tick</name>
    <name type="synonym">Ixodes sanguineus</name>
    <dbReference type="NCBI Taxonomy" id="34632"/>
    <lineage>
        <taxon>Eukaryota</taxon>
        <taxon>Metazoa</taxon>
        <taxon>Ecdysozoa</taxon>
        <taxon>Arthropoda</taxon>
        <taxon>Chelicerata</taxon>
        <taxon>Arachnida</taxon>
        <taxon>Acari</taxon>
        <taxon>Parasitiformes</taxon>
        <taxon>Ixodida</taxon>
        <taxon>Ixodoidea</taxon>
        <taxon>Ixodidae</taxon>
        <taxon>Rhipicephalinae</taxon>
        <taxon>Rhipicephalus</taxon>
        <taxon>Rhipicephalus</taxon>
    </lineage>
</organism>
<reference evidence="2" key="1">
    <citation type="journal article" date="2020" name="Cell">
        <title>Large-Scale Comparative Analyses of Tick Genomes Elucidate Their Genetic Diversity and Vector Capacities.</title>
        <authorList>
            <consortium name="Tick Genome and Microbiome Consortium (TIGMIC)"/>
            <person name="Jia N."/>
            <person name="Wang J."/>
            <person name="Shi W."/>
            <person name="Du L."/>
            <person name="Sun Y."/>
            <person name="Zhan W."/>
            <person name="Jiang J.F."/>
            <person name="Wang Q."/>
            <person name="Zhang B."/>
            <person name="Ji P."/>
            <person name="Bell-Sakyi L."/>
            <person name="Cui X.M."/>
            <person name="Yuan T.T."/>
            <person name="Jiang B.G."/>
            <person name="Yang W.F."/>
            <person name="Lam T.T."/>
            <person name="Chang Q.C."/>
            <person name="Ding S.J."/>
            <person name="Wang X.J."/>
            <person name="Zhu J.G."/>
            <person name="Ruan X.D."/>
            <person name="Zhao L."/>
            <person name="Wei J.T."/>
            <person name="Ye R.Z."/>
            <person name="Que T.C."/>
            <person name="Du C.H."/>
            <person name="Zhou Y.H."/>
            <person name="Cheng J.X."/>
            <person name="Dai P.F."/>
            <person name="Guo W.B."/>
            <person name="Han X.H."/>
            <person name="Huang E.J."/>
            <person name="Li L.F."/>
            <person name="Wei W."/>
            <person name="Gao Y.C."/>
            <person name="Liu J.Z."/>
            <person name="Shao H.Z."/>
            <person name="Wang X."/>
            <person name="Wang C.C."/>
            <person name="Yang T.C."/>
            <person name="Huo Q.B."/>
            <person name="Li W."/>
            <person name="Chen H.Y."/>
            <person name="Chen S.E."/>
            <person name="Zhou L.G."/>
            <person name="Ni X.B."/>
            <person name="Tian J.H."/>
            <person name="Sheng Y."/>
            <person name="Liu T."/>
            <person name="Pan Y.S."/>
            <person name="Xia L.Y."/>
            <person name="Li J."/>
            <person name="Zhao F."/>
            <person name="Cao W.C."/>
        </authorList>
    </citation>
    <scope>NUCLEOTIDE SEQUENCE</scope>
    <source>
        <strain evidence="2">Rsan-2018</strain>
    </source>
</reference>
<evidence type="ECO:0000313" key="3">
    <source>
        <dbReference type="Proteomes" id="UP000821837"/>
    </source>
</evidence>
<keyword evidence="3" id="KW-1185">Reference proteome</keyword>
<accession>A0A9D4TB21</accession>
<name>A0A9D4TB21_RHISA</name>
<reference evidence="2" key="2">
    <citation type="submission" date="2021-09" db="EMBL/GenBank/DDBJ databases">
        <authorList>
            <person name="Jia N."/>
            <person name="Wang J."/>
            <person name="Shi W."/>
            <person name="Du L."/>
            <person name="Sun Y."/>
            <person name="Zhan W."/>
            <person name="Jiang J."/>
            <person name="Wang Q."/>
            <person name="Zhang B."/>
            <person name="Ji P."/>
            <person name="Sakyi L.B."/>
            <person name="Cui X."/>
            <person name="Yuan T."/>
            <person name="Jiang B."/>
            <person name="Yang W."/>
            <person name="Lam T.T.-Y."/>
            <person name="Chang Q."/>
            <person name="Ding S."/>
            <person name="Wang X."/>
            <person name="Zhu J."/>
            <person name="Ruan X."/>
            <person name="Zhao L."/>
            <person name="Wei J."/>
            <person name="Que T."/>
            <person name="Du C."/>
            <person name="Cheng J."/>
            <person name="Dai P."/>
            <person name="Han X."/>
            <person name="Huang E."/>
            <person name="Gao Y."/>
            <person name="Liu J."/>
            <person name="Shao H."/>
            <person name="Ye R."/>
            <person name="Li L."/>
            <person name="Wei W."/>
            <person name="Wang X."/>
            <person name="Wang C."/>
            <person name="Huo Q."/>
            <person name="Li W."/>
            <person name="Guo W."/>
            <person name="Chen H."/>
            <person name="Chen S."/>
            <person name="Zhou L."/>
            <person name="Zhou L."/>
            <person name="Ni X."/>
            <person name="Tian J."/>
            <person name="Zhou Y."/>
            <person name="Sheng Y."/>
            <person name="Liu T."/>
            <person name="Pan Y."/>
            <person name="Xia L."/>
            <person name="Li J."/>
            <person name="Zhao F."/>
            <person name="Cao W."/>
        </authorList>
    </citation>
    <scope>NUCLEOTIDE SEQUENCE</scope>
    <source>
        <strain evidence="2">Rsan-2018</strain>
        <tissue evidence="2">Larvae</tissue>
    </source>
</reference>